<name>A0A4Q2TXY7_9HYPH</name>
<protein>
    <submittedName>
        <fullName evidence="1">Uncharacterized protein</fullName>
    </submittedName>
</protein>
<dbReference type="AlphaFoldDB" id="A0A4Q2TXY7"/>
<reference evidence="1 2" key="1">
    <citation type="submission" date="2018-12" db="EMBL/GenBank/DDBJ databases">
        <authorList>
            <person name="Grouzdev D.S."/>
            <person name="Krutkina M.S."/>
        </authorList>
    </citation>
    <scope>NUCLEOTIDE SEQUENCE [LARGE SCALE GENOMIC DNA]</scope>
    <source>
        <strain evidence="1 2">RmlP026</strain>
    </source>
</reference>
<accession>A0A4Q2TXY7</accession>
<gene>
    <name evidence="1" type="ORF">D3273_26540</name>
</gene>
<dbReference type="EMBL" id="QYBB01000086">
    <property type="protein sequence ID" value="RYC28943.1"/>
    <property type="molecule type" value="Genomic_DNA"/>
</dbReference>
<evidence type="ECO:0000313" key="1">
    <source>
        <dbReference type="EMBL" id="RYC28943.1"/>
    </source>
</evidence>
<proteinExistence type="predicted"/>
<organism evidence="1 2">
    <name type="scientific">Lichenibacterium minor</name>
    <dbReference type="NCBI Taxonomy" id="2316528"/>
    <lineage>
        <taxon>Bacteria</taxon>
        <taxon>Pseudomonadati</taxon>
        <taxon>Pseudomonadota</taxon>
        <taxon>Alphaproteobacteria</taxon>
        <taxon>Hyphomicrobiales</taxon>
        <taxon>Lichenihabitantaceae</taxon>
        <taxon>Lichenibacterium</taxon>
    </lineage>
</organism>
<reference evidence="1 2" key="2">
    <citation type="submission" date="2019-02" db="EMBL/GenBank/DDBJ databases">
        <title>'Lichenibacterium ramalinii' gen. nov. sp. nov., 'Lichenibacterium minor' gen. nov. sp. nov.</title>
        <authorList>
            <person name="Pankratov T."/>
        </authorList>
    </citation>
    <scope>NUCLEOTIDE SEQUENCE [LARGE SCALE GENOMIC DNA]</scope>
    <source>
        <strain evidence="1 2">RmlP026</strain>
    </source>
</reference>
<sequence>MSFLISSGWFTQHPTNHATRDAEWLCAFALLAFAVTLAFPGNSFANPAFAIFRRLGFFATTADLMTAHWQGRPPAEIVLACLGDNISGHLHEELMATDDLVVPH</sequence>
<evidence type="ECO:0000313" key="2">
    <source>
        <dbReference type="Proteomes" id="UP000290759"/>
    </source>
</evidence>
<comment type="caution">
    <text evidence="1">The sequence shown here is derived from an EMBL/GenBank/DDBJ whole genome shotgun (WGS) entry which is preliminary data.</text>
</comment>
<keyword evidence="2" id="KW-1185">Reference proteome</keyword>
<dbReference type="RefSeq" id="WP_129229963.1">
    <property type="nucleotide sequence ID" value="NZ_QYBB01000086.1"/>
</dbReference>
<dbReference type="Proteomes" id="UP000290759">
    <property type="component" value="Unassembled WGS sequence"/>
</dbReference>